<accession>A0ABR9CTB7</accession>
<dbReference type="InterPro" id="IPR051082">
    <property type="entry name" value="Pentapeptide-BTB/POZ_domain"/>
</dbReference>
<reference evidence="2" key="1">
    <citation type="submission" date="2020-09" db="EMBL/GenBank/DDBJ databases">
        <title>The genome sequence of strain Labrenzia suaedae 4C16A.</title>
        <authorList>
            <person name="Liu Y."/>
        </authorList>
    </citation>
    <scope>NUCLEOTIDE SEQUENCE [LARGE SCALE GENOMIC DNA]</scope>
    <source>
        <strain evidence="2">4C16A</strain>
    </source>
</reference>
<keyword evidence="2" id="KW-1185">Reference proteome</keyword>
<comment type="caution">
    <text evidence="1">The sequence shown here is derived from an EMBL/GenBank/DDBJ whole genome shotgun (WGS) entry which is preliminary data.</text>
</comment>
<dbReference type="Gene3D" id="2.160.20.80">
    <property type="entry name" value="E3 ubiquitin-protein ligase SopA"/>
    <property type="match status" value="1"/>
</dbReference>
<reference evidence="1 2" key="2">
    <citation type="journal article" date="2021" name="Int. J. Syst. Evol. Microbiol.">
        <title>Roseibium litorale sp. nov., isolated from a tidal flat sediment and proposal for the reclassification of Labrenzia polysiphoniae as Roseibium polysiphoniae comb. nov.</title>
        <authorList>
            <person name="Liu Y."/>
            <person name="Pei T."/>
            <person name="Du J."/>
            <person name="Chao M."/>
            <person name="Deng M.R."/>
            <person name="Zhu H."/>
        </authorList>
    </citation>
    <scope>NUCLEOTIDE SEQUENCE [LARGE SCALE GENOMIC DNA]</scope>
    <source>
        <strain evidence="1 2">4C16A</strain>
    </source>
</reference>
<name>A0ABR9CTB7_9HYPH</name>
<sequence length="223" mass="24855">MTRKVFILSCLFFVGVVSFAFSIYTDPNISLQQALLSLGTEGLKTAVLFVLVDYLIGDHEKRKESIRQAQVDLNLAAGHLKSGVNEHLDRLEVDGKISIELTSDHKLSGQDFTSRIFEESKWDSADLSRAQFTNCELNRVEIVGVSLKGAIFEDVKFDGVIMRAVDLSRCLFVRCDFQSSNIAQAHCSETRFSDCHFFAMNKNKFPKSGADYLGCVGVPADVR</sequence>
<dbReference type="Proteomes" id="UP000632063">
    <property type="component" value="Unassembled WGS sequence"/>
</dbReference>
<gene>
    <name evidence="1" type="ORF">IG616_21450</name>
</gene>
<dbReference type="PANTHER" id="PTHR14136">
    <property type="entry name" value="BTB_POZ DOMAIN-CONTAINING PROTEIN KCTD9"/>
    <property type="match status" value="1"/>
</dbReference>
<organism evidence="1 2">
    <name type="scientific">Roseibium litorale</name>
    <dbReference type="NCBI Taxonomy" id="2803841"/>
    <lineage>
        <taxon>Bacteria</taxon>
        <taxon>Pseudomonadati</taxon>
        <taxon>Pseudomonadota</taxon>
        <taxon>Alphaproteobacteria</taxon>
        <taxon>Hyphomicrobiales</taxon>
        <taxon>Stappiaceae</taxon>
        <taxon>Roseibium</taxon>
    </lineage>
</organism>
<dbReference type="InterPro" id="IPR001646">
    <property type="entry name" value="5peptide_repeat"/>
</dbReference>
<dbReference type="Pfam" id="PF00805">
    <property type="entry name" value="Pentapeptide"/>
    <property type="match status" value="1"/>
</dbReference>
<dbReference type="RefSeq" id="WP_192150773.1">
    <property type="nucleotide sequence ID" value="NZ_JACYXI010000021.1"/>
</dbReference>
<evidence type="ECO:0000313" key="1">
    <source>
        <dbReference type="EMBL" id="MBD8894120.1"/>
    </source>
</evidence>
<dbReference type="EMBL" id="JACYXI010000021">
    <property type="protein sequence ID" value="MBD8894120.1"/>
    <property type="molecule type" value="Genomic_DNA"/>
</dbReference>
<proteinExistence type="predicted"/>
<evidence type="ECO:0000313" key="2">
    <source>
        <dbReference type="Proteomes" id="UP000632063"/>
    </source>
</evidence>
<dbReference type="PANTHER" id="PTHR14136:SF17">
    <property type="entry name" value="BTB_POZ DOMAIN-CONTAINING PROTEIN KCTD9"/>
    <property type="match status" value="1"/>
</dbReference>
<protein>
    <submittedName>
        <fullName evidence="1">Pentapeptide repeat-containing protein</fullName>
    </submittedName>
</protein>
<dbReference type="SUPFAM" id="SSF141571">
    <property type="entry name" value="Pentapeptide repeat-like"/>
    <property type="match status" value="1"/>
</dbReference>